<dbReference type="Proteomes" id="UP001470230">
    <property type="component" value="Unassembled WGS sequence"/>
</dbReference>
<dbReference type="EMBL" id="JAPFFF010000008">
    <property type="protein sequence ID" value="KAK8884067.1"/>
    <property type="molecule type" value="Genomic_DNA"/>
</dbReference>
<keyword evidence="3" id="KW-1185">Reference proteome</keyword>
<organism evidence="2 3">
    <name type="scientific">Tritrichomonas musculus</name>
    <dbReference type="NCBI Taxonomy" id="1915356"/>
    <lineage>
        <taxon>Eukaryota</taxon>
        <taxon>Metamonada</taxon>
        <taxon>Parabasalia</taxon>
        <taxon>Tritrichomonadida</taxon>
        <taxon>Tritrichomonadidae</taxon>
        <taxon>Tritrichomonas</taxon>
    </lineage>
</organism>
<proteinExistence type="predicted"/>
<evidence type="ECO:0000256" key="1">
    <source>
        <dbReference type="SAM" id="Coils"/>
    </source>
</evidence>
<accession>A0ABR2JZD8</accession>
<sequence>MNLALRNKIISERNNRQSDEYYPNDASLFLDKLSQLLGFHVGSFQQAMEIFSDMREKNSRNKATTSPSKNDEASIFDHSLNSQLVAAKSKINSLKRKLSHANSVIFKQKNAINELKTNNNEYKKIIKDEVRDANLYQVNEIHNDQYIFKLENENRKLKNKISNLQSEIKSLKEHFETSSTDSKIEENNYNDRKNLKSSKSKNDCYNQQFDYDRIELIYSQNEKLRKKLDFYKQMATDFRCENEKLQHQLKIRTECHWSNSSIKDAFRNIQDILGLDYDASPGDTYSAVSSLVCRLHNCM</sequence>
<protein>
    <submittedName>
        <fullName evidence="2">Uncharacterized protein</fullName>
    </submittedName>
</protein>
<evidence type="ECO:0000313" key="2">
    <source>
        <dbReference type="EMBL" id="KAK8884067.1"/>
    </source>
</evidence>
<comment type="caution">
    <text evidence="2">The sequence shown here is derived from an EMBL/GenBank/DDBJ whole genome shotgun (WGS) entry which is preliminary data.</text>
</comment>
<reference evidence="2 3" key="1">
    <citation type="submission" date="2024-04" db="EMBL/GenBank/DDBJ databases">
        <title>Tritrichomonas musculus Genome.</title>
        <authorList>
            <person name="Alves-Ferreira E."/>
            <person name="Grigg M."/>
            <person name="Lorenzi H."/>
            <person name="Galac M."/>
        </authorList>
    </citation>
    <scope>NUCLEOTIDE SEQUENCE [LARGE SCALE GENOMIC DNA]</scope>
    <source>
        <strain evidence="2 3">EAF2021</strain>
    </source>
</reference>
<feature type="coiled-coil region" evidence="1">
    <location>
        <begin position="112"/>
        <end position="174"/>
    </location>
</feature>
<name>A0ABR2JZD8_9EUKA</name>
<keyword evidence="1" id="KW-0175">Coiled coil</keyword>
<gene>
    <name evidence="2" type="ORF">M9Y10_043172</name>
</gene>
<evidence type="ECO:0000313" key="3">
    <source>
        <dbReference type="Proteomes" id="UP001470230"/>
    </source>
</evidence>